<accession>A0A164MTY5</accession>
<evidence type="ECO:0000313" key="3">
    <source>
        <dbReference type="Proteomes" id="UP000076722"/>
    </source>
</evidence>
<dbReference type="SUPFAM" id="SSF52518">
    <property type="entry name" value="Thiamin diphosphate-binding fold (THDP-binding)"/>
    <property type="match status" value="1"/>
</dbReference>
<dbReference type="EMBL" id="KV419459">
    <property type="protein sequence ID" value="KZS87032.1"/>
    <property type="molecule type" value="Genomic_DNA"/>
</dbReference>
<gene>
    <name evidence="2" type="ORF">SISNIDRAFT_491434</name>
</gene>
<feature type="domain" description="Xylulose 5-phosphate/Fructose 6-phosphate phosphoketolase N-terminal" evidence="1">
    <location>
        <begin position="1"/>
        <end position="117"/>
    </location>
</feature>
<dbReference type="InterPro" id="IPR018970">
    <property type="entry name" value="Xul5P/Fru6P_PKetolase_N"/>
</dbReference>
<dbReference type="InterPro" id="IPR029061">
    <property type="entry name" value="THDP-binding"/>
</dbReference>
<dbReference type="PANTHER" id="PTHR31273:SF1">
    <property type="entry name" value="PHOSPHOKETOLASE-RELATED"/>
    <property type="match status" value="1"/>
</dbReference>
<name>A0A164MTY5_9AGAM</name>
<dbReference type="OrthoDB" id="2532903at2759"/>
<dbReference type="GO" id="GO:0016832">
    <property type="term" value="F:aldehyde-lyase activity"/>
    <property type="evidence" value="ECO:0007669"/>
    <property type="project" value="InterPro"/>
</dbReference>
<dbReference type="Gene3D" id="3.40.50.970">
    <property type="match status" value="1"/>
</dbReference>
<keyword evidence="3" id="KW-1185">Reference proteome</keyword>
<sequence length="120" mass="13167">MNLETPGSIYEGRELGYILSVSFGTVMDKPDLIVTCLIGDDEVEIGPTATAWHEHKYLDPAESGAVLPILHVNGFKISEGTIFGCMDDKEIISLFSAYGYQVRIVEDLENIDQDLAASIE</sequence>
<dbReference type="GO" id="GO:0005975">
    <property type="term" value="P:carbohydrate metabolic process"/>
    <property type="evidence" value="ECO:0007669"/>
    <property type="project" value="InterPro"/>
</dbReference>
<evidence type="ECO:0000313" key="2">
    <source>
        <dbReference type="EMBL" id="KZS87032.1"/>
    </source>
</evidence>
<dbReference type="PANTHER" id="PTHR31273">
    <property type="entry name" value="PHOSPHOKETOLASE-RELATED"/>
    <property type="match status" value="1"/>
</dbReference>
<dbReference type="Proteomes" id="UP000076722">
    <property type="component" value="Unassembled WGS sequence"/>
</dbReference>
<dbReference type="InterPro" id="IPR005593">
    <property type="entry name" value="Xul5P/Fru6P_PKetolase"/>
</dbReference>
<dbReference type="AlphaFoldDB" id="A0A164MTY5"/>
<dbReference type="Pfam" id="PF09364">
    <property type="entry name" value="XFP_N"/>
    <property type="match status" value="1"/>
</dbReference>
<dbReference type="STRING" id="1314777.A0A164MTY5"/>
<reference evidence="2 3" key="1">
    <citation type="journal article" date="2016" name="Mol. Biol. Evol.">
        <title>Comparative Genomics of Early-Diverging Mushroom-Forming Fungi Provides Insights into the Origins of Lignocellulose Decay Capabilities.</title>
        <authorList>
            <person name="Nagy L.G."/>
            <person name="Riley R."/>
            <person name="Tritt A."/>
            <person name="Adam C."/>
            <person name="Daum C."/>
            <person name="Floudas D."/>
            <person name="Sun H."/>
            <person name="Yadav J.S."/>
            <person name="Pangilinan J."/>
            <person name="Larsson K.H."/>
            <person name="Matsuura K."/>
            <person name="Barry K."/>
            <person name="Labutti K."/>
            <person name="Kuo R."/>
            <person name="Ohm R.A."/>
            <person name="Bhattacharya S.S."/>
            <person name="Shirouzu T."/>
            <person name="Yoshinaga Y."/>
            <person name="Martin F.M."/>
            <person name="Grigoriev I.V."/>
            <person name="Hibbett D.S."/>
        </authorList>
    </citation>
    <scope>NUCLEOTIDE SEQUENCE [LARGE SCALE GENOMIC DNA]</scope>
    <source>
        <strain evidence="2 3">HHB9708</strain>
    </source>
</reference>
<evidence type="ECO:0000259" key="1">
    <source>
        <dbReference type="Pfam" id="PF09364"/>
    </source>
</evidence>
<organism evidence="2 3">
    <name type="scientific">Sistotremastrum niveocremeum HHB9708</name>
    <dbReference type="NCBI Taxonomy" id="1314777"/>
    <lineage>
        <taxon>Eukaryota</taxon>
        <taxon>Fungi</taxon>
        <taxon>Dikarya</taxon>
        <taxon>Basidiomycota</taxon>
        <taxon>Agaricomycotina</taxon>
        <taxon>Agaricomycetes</taxon>
        <taxon>Sistotremastrales</taxon>
        <taxon>Sistotremastraceae</taxon>
        <taxon>Sertulicium</taxon>
        <taxon>Sertulicium niveocremeum</taxon>
    </lineage>
</organism>
<proteinExistence type="predicted"/>
<protein>
    <submittedName>
        <fullName evidence="2">D-xylulose 5-phosphate/D-fructose 6-phosphate phosphoketolase</fullName>
    </submittedName>
</protein>